<name>A0A921NPU7_9PSED</name>
<feature type="domain" description="KilA-N DNA-binding" evidence="1">
    <location>
        <begin position="12"/>
        <end position="92"/>
    </location>
</feature>
<evidence type="ECO:0000259" key="1">
    <source>
        <dbReference type="Pfam" id="PF10543"/>
    </source>
</evidence>
<organism evidence="2 3">
    <name type="scientific">Pseudomonas lactis</name>
    <dbReference type="NCBI Taxonomy" id="1615674"/>
    <lineage>
        <taxon>Bacteria</taxon>
        <taxon>Pseudomonadati</taxon>
        <taxon>Pseudomonadota</taxon>
        <taxon>Gammaproteobacteria</taxon>
        <taxon>Pseudomonadales</taxon>
        <taxon>Pseudomonadaceae</taxon>
        <taxon>Pseudomonas</taxon>
    </lineage>
</organism>
<comment type="caution">
    <text evidence="2">The sequence shown here is derived from an EMBL/GenBank/DDBJ whole genome shotgun (WGS) entry which is preliminary data.</text>
</comment>
<evidence type="ECO:0000313" key="2">
    <source>
        <dbReference type="EMBL" id="HJH22255.1"/>
    </source>
</evidence>
<dbReference type="Pfam" id="PF10543">
    <property type="entry name" value="ORF6N"/>
    <property type="match status" value="1"/>
</dbReference>
<evidence type="ECO:0000313" key="3">
    <source>
        <dbReference type="Proteomes" id="UP000752172"/>
    </source>
</evidence>
<accession>A0A921NPU7</accession>
<gene>
    <name evidence="2" type="ORF">K8W20_26585</name>
</gene>
<reference evidence="2" key="1">
    <citation type="journal article" date="2021" name="PeerJ">
        <title>Extensive microbial diversity within the chicken gut microbiome revealed by metagenomics and culture.</title>
        <authorList>
            <person name="Gilroy R."/>
            <person name="Ravi A."/>
            <person name="Getino M."/>
            <person name="Pursley I."/>
            <person name="Horton D.L."/>
            <person name="Alikhan N.F."/>
            <person name="Baker D."/>
            <person name="Gharbi K."/>
            <person name="Hall N."/>
            <person name="Watson M."/>
            <person name="Adriaenssens E.M."/>
            <person name="Foster-Nyarko E."/>
            <person name="Jarju S."/>
            <person name="Secka A."/>
            <person name="Antonio M."/>
            <person name="Oren A."/>
            <person name="Chaudhuri R.R."/>
            <person name="La Ragione R."/>
            <person name="Hildebrand F."/>
            <person name="Pallen M.J."/>
        </authorList>
    </citation>
    <scope>NUCLEOTIDE SEQUENCE</scope>
    <source>
        <strain evidence="2">ChiSjej2B20-17149</strain>
    </source>
</reference>
<dbReference type="RefSeq" id="WP_278918521.1">
    <property type="nucleotide sequence ID" value="NZ_DYTS01000448.1"/>
</dbReference>
<sequence length="274" mass="31463">MSTITIHQTQLPIVEYRGQRVVTLAMIDQVHARPEGTARRNFNEHRGRFVEGRDYFEVTADEIRTQSLGQAFAPRTSRGALLTERGYMLLTKPFNDDLAWEVQSRLVDEYFSQAKPPLLPQDLPGALRLAADLAEEKAVLALENEQQAKKIEALENLFMPGETVPQFAKRLNGVNSQQMLAYLIEIKWVFNAERDPDSSPKYRVYAIPRDKHWLTEKPITIRGEGILPFIKYTPVMLEEGARRLHDMYLAEKLPMKQTWDGKFTVSKFTSESPL</sequence>
<dbReference type="AlphaFoldDB" id="A0A921NPU7"/>
<dbReference type="InterPro" id="IPR018873">
    <property type="entry name" value="KilA-N_DNA-bd_domain"/>
</dbReference>
<protein>
    <submittedName>
        <fullName evidence="2">ORF6N domain-containing protein</fullName>
    </submittedName>
</protein>
<reference evidence="2" key="2">
    <citation type="submission" date="2021-09" db="EMBL/GenBank/DDBJ databases">
        <authorList>
            <person name="Gilroy R."/>
        </authorList>
    </citation>
    <scope>NUCLEOTIDE SEQUENCE</scope>
    <source>
        <strain evidence="2">ChiSjej2B20-17149</strain>
    </source>
</reference>
<proteinExistence type="predicted"/>
<dbReference type="Proteomes" id="UP000752172">
    <property type="component" value="Unassembled WGS sequence"/>
</dbReference>
<dbReference type="EMBL" id="DYTS01000448">
    <property type="protein sequence ID" value="HJH22255.1"/>
    <property type="molecule type" value="Genomic_DNA"/>
</dbReference>